<evidence type="ECO:0000256" key="1">
    <source>
        <dbReference type="SAM" id="SignalP"/>
    </source>
</evidence>
<evidence type="ECO:0000313" key="3">
    <source>
        <dbReference type="Proteomes" id="UP000321907"/>
    </source>
</evidence>
<dbReference type="Proteomes" id="UP000321907">
    <property type="component" value="Unassembled WGS sequence"/>
</dbReference>
<keyword evidence="3" id="KW-1185">Reference proteome</keyword>
<gene>
    <name evidence="2" type="ORF">FUA23_07000</name>
</gene>
<reference evidence="2 3" key="1">
    <citation type="submission" date="2019-08" db="EMBL/GenBank/DDBJ databases">
        <title>Lewinella sp. strain SSH13 Genome sequencing and assembly.</title>
        <authorList>
            <person name="Kim I."/>
        </authorList>
    </citation>
    <scope>NUCLEOTIDE SEQUENCE [LARGE SCALE GENOMIC DNA]</scope>
    <source>
        <strain evidence="2 3">SSH13</strain>
    </source>
</reference>
<keyword evidence="1" id="KW-0732">Signal</keyword>
<protein>
    <submittedName>
        <fullName evidence="2">Uncharacterized protein</fullName>
    </submittedName>
</protein>
<dbReference type="RefSeq" id="WP_147930017.1">
    <property type="nucleotide sequence ID" value="NZ_VOXD01000008.1"/>
</dbReference>
<comment type="caution">
    <text evidence="2">The sequence shown here is derived from an EMBL/GenBank/DDBJ whole genome shotgun (WGS) entry which is preliminary data.</text>
</comment>
<proteinExistence type="predicted"/>
<dbReference type="AlphaFoldDB" id="A0A5C7FQW9"/>
<accession>A0A5C7FQW9</accession>
<name>A0A5C7FQW9_9BACT</name>
<evidence type="ECO:0000313" key="2">
    <source>
        <dbReference type="EMBL" id="TXF90260.1"/>
    </source>
</evidence>
<feature type="chain" id="PRO_5023124973" evidence="1">
    <location>
        <begin position="24"/>
        <end position="257"/>
    </location>
</feature>
<organism evidence="2 3">
    <name type="scientific">Neolewinella aurantiaca</name>
    <dbReference type="NCBI Taxonomy" id="2602767"/>
    <lineage>
        <taxon>Bacteria</taxon>
        <taxon>Pseudomonadati</taxon>
        <taxon>Bacteroidota</taxon>
        <taxon>Saprospiria</taxon>
        <taxon>Saprospirales</taxon>
        <taxon>Lewinellaceae</taxon>
        <taxon>Neolewinella</taxon>
    </lineage>
</organism>
<dbReference type="EMBL" id="VOXD01000008">
    <property type="protein sequence ID" value="TXF90260.1"/>
    <property type="molecule type" value="Genomic_DNA"/>
</dbReference>
<sequence>MNRFLRILATPLFFLLLIGCVEDSLESAHTAEMYYVDLVYALHHHDQKGAEEASRHFTKSIAGLDASSYPLLSETETEDLRFHLDRAEQHYMEVRASISGEELEQALIQLNRATEELRAARIPGFGELYVVNIQEFLAAWMEVSRTSRREDASSRDWRAINRQIKATHALWRQSRSYSPSPSTYFFSDEDATSFDQAHHQLDRLMGELKASLEQEDDVLTKSYVDAADAAVWGLVRRFGSPKEGGLKISPLETDPSR</sequence>
<feature type="signal peptide" evidence="1">
    <location>
        <begin position="1"/>
        <end position="23"/>
    </location>
</feature>
<dbReference type="PROSITE" id="PS51257">
    <property type="entry name" value="PROKAR_LIPOPROTEIN"/>
    <property type="match status" value="1"/>
</dbReference>